<feature type="transmembrane region" description="Helical" evidence="3">
    <location>
        <begin position="478"/>
        <end position="499"/>
    </location>
</feature>
<dbReference type="EMBL" id="KB566339">
    <property type="protein sequence ID" value="EMP27905.1"/>
    <property type="molecule type" value="Genomic_DNA"/>
</dbReference>
<gene>
    <name evidence="4" type="ORF">UY3_14999</name>
</gene>
<dbReference type="Gene3D" id="3.10.100.10">
    <property type="entry name" value="Mannose-Binding Protein A, subunit A"/>
    <property type="match status" value="1"/>
</dbReference>
<feature type="transmembrane region" description="Helical" evidence="3">
    <location>
        <begin position="417"/>
        <end position="440"/>
    </location>
</feature>
<evidence type="ECO:0000256" key="3">
    <source>
        <dbReference type="SAM" id="Phobius"/>
    </source>
</evidence>
<name>M7AXV8_CHEMY</name>
<organism evidence="4 5">
    <name type="scientific">Chelonia mydas</name>
    <name type="common">Green sea-turtle</name>
    <name type="synonym">Chelonia agassizi</name>
    <dbReference type="NCBI Taxonomy" id="8469"/>
    <lineage>
        <taxon>Eukaryota</taxon>
        <taxon>Metazoa</taxon>
        <taxon>Chordata</taxon>
        <taxon>Craniata</taxon>
        <taxon>Vertebrata</taxon>
        <taxon>Euteleostomi</taxon>
        <taxon>Archelosauria</taxon>
        <taxon>Testudinata</taxon>
        <taxon>Testudines</taxon>
        <taxon>Cryptodira</taxon>
        <taxon>Durocryptodira</taxon>
        <taxon>Americhelydia</taxon>
        <taxon>Chelonioidea</taxon>
        <taxon>Cheloniidae</taxon>
        <taxon>Chelonia</taxon>
    </lineage>
</organism>
<keyword evidence="5" id="KW-1185">Reference proteome</keyword>
<dbReference type="InterPro" id="IPR016187">
    <property type="entry name" value="CTDL_fold"/>
</dbReference>
<feature type="transmembrane region" description="Helical" evidence="3">
    <location>
        <begin position="115"/>
        <end position="143"/>
    </location>
</feature>
<evidence type="ECO:0000313" key="5">
    <source>
        <dbReference type="Proteomes" id="UP000031443"/>
    </source>
</evidence>
<dbReference type="eggNOG" id="ENOG502QRYG">
    <property type="taxonomic scope" value="Eukaryota"/>
</dbReference>
<feature type="transmembrane region" description="Helical" evidence="3">
    <location>
        <begin position="12"/>
        <end position="38"/>
    </location>
</feature>
<feature type="transmembrane region" description="Helical" evidence="3">
    <location>
        <begin position="299"/>
        <end position="318"/>
    </location>
</feature>
<reference evidence="5" key="1">
    <citation type="journal article" date="2013" name="Nat. Genet.">
        <title>The draft genomes of soft-shell turtle and green sea turtle yield insights into the development and evolution of the turtle-specific body plan.</title>
        <authorList>
            <person name="Wang Z."/>
            <person name="Pascual-Anaya J."/>
            <person name="Zadissa A."/>
            <person name="Li W."/>
            <person name="Niimura Y."/>
            <person name="Huang Z."/>
            <person name="Li C."/>
            <person name="White S."/>
            <person name="Xiong Z."/>
            <person name="Fang D."/>
            <person name="Wang B."/>
            <person name="Ming Y."/>
            <person name="Chen Y."/>
            <person name="Zheng Y."/>
            <person name="Kuraku S."/>
            <person name="Pignatelli M."/>
            <person name="Herrero J."/>
            <person name="Beal K."/>
            <person name="Nozawa M."/>
            <person name="Li Q."/>
            <person name="Wang J."/>
            <person name="Zhang H."/>
            <person name="Yu L."/>
            <person name="Shigenobu S."/>
            <person name="Wang J."/>
            <person name="Liu J."/>
            <person name="Flicek P."/>
            <person name="Searle S."/>
            <person name="Wang J."/>
            <person name="Kuratani S."/>
            <person name="Yin Y."/>
            <person name="Aken B."/>
            <person name="Zhang G."/>
            <person name="Irie N."/>
        </authorList>
    </citation>
    <scope>NUCLEOTIDE SEQUENCE [LARGE SCALE GENOMIC DNA]</scope>
</reference>
<keyword evidence="3" id="KW-0472">Membrane</keyword>
<feature type="transmembrane region" description="Helical" evidence="3">
    <location>
        <begin position="72"/>
        <end position="94"/>
    </location>
</feature>
<evidence type="ECO:0000313" key="4">
    <source>
        <dbReference type="EMBL" id="EMP27905.1"/>
    </source>
</evidence>
<dbReference type="Proteomes" id="UP000031443">
    <property type="component" value="Unassembled WGS sequence"/>
</dbReference>
<feature type="transmembrane region" description="Helical" evidence="3">
    <location>
        <begin position="447"/>
        <end position="466"/>
    </location>
</feature>
<evidence type="ECO:0000256" key="1">
    <source>
        <dbReference type="ARBA" id="ARBA00004141"/>
    </source>
</evidence>
<dbReference type="SUPFAM" id="SSF103473">
    <property type="entry name" value="MFS general substrate transporter"/>
    <property type="match status" value="1"/>
</dbReference>
<dbReference type="GO" id="GO:0016020">
    <property type="term" value="C:membrane"/>
    <property type="evidence" value="ECO:0007669"/>
    <property type="project" value="UniProtKB-SubCell"/>
</dbReference>
<evidence type="ECO:0000256" key="2">
    <source>
        <dbReference type="SAM" id="MobiDB-lite"/>
    </source>
</evidence>
<sequence>MEEQGAGLAKRLGTLLSGLLECICFAGIIFGWASLVYVLKDMHYFEELCVPAANGTGNGTQGPDCRAQDEQLSLIFTVGSFMNNFMTFPTGYIFDRFGTVPARLLAISLYTSGTLLIAFSTAATALILFPAMCLLSIGGILLILTNMQVGNLFGKHRSTIITLYNGAFDSSSAVFLVVKLMYEQGLTLRDMFLFLSACSAWHLTRTFFLMPRWHIPYPLPPGYTYGLRCQRQGCSYHTHEEQRPGLGDGAHETSDPCSEVGPGGADAGKAIMGKGESGAGPGHGELPAMSFRACVFSKLFFWHLMWLSVMQLRHYLFIGTLNPMLEHLAARDTTLVSTYTNAFAFTQLCGVLCAPWNGLILDRHKRGKSKDGSAKGGSDSLADLHSCVLSLAVTVLQCVAFSVCASVPVLPVQYATFILQVLSRSFLYGGNAAFLAIAFPLDHFGKLYGLVMGMSAVVSLLQYPCFALIKGPLSDDPFYVNIGLIIVILLAFISPLVVLREYQHRESLHEMKLFLALALLGAVSSRRLSEGTLGQEEVAEQGRSVLEEELGELEPPCPGEGKSFTGRGAVGQRLRYEVVKQDKTFHGAMTECTQMFRGHLASIHSNSANEQLRSAASIITRWSQVWVGGITSSSMKGDDVTFCFLAHGCCCLLKKKATDLTTHPTLHHPMYSPIIYSPPHTP</sequence>
<keyword evidence="3" id="KW-1133">Transmembrane helix</keyword>
<feature type="transmembrane region" description="Helical" evidence="3">
    <location>
        <begin position="382"/>
        <end position="411"/>
    </location>
</feature>
<dbReference type="AlphaFoldDB" id="M7AXV8"/>
<dbReference type="InterPro" id="IPR027197">
    <property type="entry name" value="SLC43A3"/>
</dbReference>
<protein>
    <submittedName>
        <fullName evidence="4">Solute carrier family 43 member 3</fullName>
    </submittedName>
</protein>
<keyword evidence="3" id="KW-0812">Transmembrane</keyword>
<dbReference type="SUPFAM" id="SSF56436">
    <property type="entry name" value="C-type lectin-like"/>
    <property type="match status" value="1"/>
</dbReference>
<dbReference type="Gene3D" id="1.20.1250.20">
    <property type="entry name" value="MFS general substrate transporter like domains"/>
    <property type="match status" value="2"/>
</dbReference>
<dbReference type="InterPro" id="IPR016186">
    <property type="entry name" value="C-type_lectin-like/link_sf"/>
</dbReference>
<dbReference type="PANTHER" id="PTHR20765">
    <property type="entry name" value="SOLUTE CARRIER FAMILY 43 MEMBER 3-RELATED"/>
    <property type="match status" value="1"/>
</dbReference>
<dbReference type="InterPro" id="IPR036259">
    <property type="entry name" value="MFS_trans_sf"/>
</dbReference>
<dbReference type="STRING" id="8469.M7AXV8"/>
<comment type="subcellular location">
    <subcellularLocation>
        <location evidence="1">Membrane</location>
        <topology evidence="1">Multi-pass membrane protein</topology>
    </subcellularLocation>
</comment>
<feature type="compositionally biased region" description="Basic and acidic residues" evidence="2">
    <location>
        <begin position="240"/>
        <end position="254"/>
    </location>
</feature>
<dbReference type="CDD" id="cd06174">
    <property type="entry name" value="MFS"/>
    <property type="match status" value="1"/>
</dbReference>
<dbReference type="PANTHER" id="PTHR20765:SF1">
    <property type="entry name" value="EQUILIBRATIVE NUCLEOBASE TRANSPORTER 1"/>
    <property type="match status" value="1"/>
</dbReference>
<accession>M7AXV8</accession>
<feature type="region of interest" description="Disordered" evidence="2">
    <location>
        <begin position="240"/>
        <end position="259"/>
    </location>
</feature>
<proteinExistence type="predicted"/>
<feature type="transmembrane region" description="Helical" evidence="3">
    <location>
        <begin position="338"/>
        <end position="361"/>
    </location>
</feature>